<comment type="caution">
    <text evidence="2">The sequence shown here is derived from an EMBL/GenBank/DDBJ whole genome shotgun (WGS) entry which is preliminary data.</text>
</comment>
<dbReference type="EMBL" id="WOGT01000004">
    <property type="protein sequence ID" value="MUN55142.1"/>
    <property type="molecule type" value="Genomic_DNA"/>
</dbReference>
<dbReference type="PANTHER" id="PTHR42743">
    <property type="entry name" value="AMINO-ACID AMINOTRANSFERASE"/>
    <property type="match status" value="1"/>
</dbReference>
<accession>A0A7K1LJP4</accession>
<comment type="similarity">
    <text evidence="1">Belongs to the class-IV pyridoxal-phosphate-dependent aminotransferase family.</text>
</comment>
<evidence type="ECO:0000313" key="3">
    <source>
        <dbReference type="Proteomes" id="UP000462152"/>
    </source>
</evidence>
<reference evidence="2 3" key="1">
    <citation type="submission" date="2019-12" db="EMBL/GenBank/DDBJ databases">
        <authorList>
            <person name="Li J."/>
            <person name="Shi Y."/>
            <person name="Xu G."/>
            <person name="Xiao D."/>
            <person name="Ran X."/>
        </authorList>
    </citation>
    <scope>NUCLEOTIDE SEQUENCE [LARGE SCALE GENOMIC DNA]</scope>
    <source>
        <strain evidence="2 3">JCM 15915</strain>
    </source>
</reference>
<keyword evidence="3" id="KW-1185">Reference proteome</keyword>
<proteinExistence type="inferred from homology"/>
<gene>
    <name evidence="2" type="ORF">GMA10_07945</name>
</gene>
<keyword evidence="2" id="KW-0456">Lyase</keyword>
<dbReference type="GO" id="GO:0016829">
    <property type="term" value="F:lyase activity"/>
    <property type="evidence" value="ECO:0007669"/>
    <property type="project" value="UniProtKB-KW"/>
</dbReference>
<evidence type="ECO:0000313" key="2">
    <source>
        <dbReference type="EMBL" id="MUN55142.1"/>
    </source>
</evidence>
<protein>
    <submittedName>
        <fullName evidence="2">Aminodeoxychorismate lyase</fullName>
    </submittedName>
</protein>
<dbReference type="Proteomes" id="UP000462152">
    <property type="component" value="Unassembled WGS sequence"/>
</dbReference>
<dbReference type="InterPro" id="IPR036038">
    <property type="entry name" value="Aminotransferase-like"/>
</dbReference>
<dbReference type="GO" id="GO:0005829">
    <property type="term" value="C:cytosol"/>
    <property type="evidence" value="ECO:0007669"/>
    <property type="project" value="TreeGrafter"/>
</dbReference>
<dbReference type="Gene3D" id="3.30.470.10">
    <property type="match status" value="1"/>
</dbReference>
<evidence type="ECO:0000256" key="1">
    <source>
        <dbReference type="ARBA" id="ARBA00009320"/>
    </source>
</evidence>
<dbReference type="SUPFAM" id="SSF56752">
    <property type="entry name" value="D-aminoacid aminotransferase-like PLP-dependent enzymes"/>
    <property type="match status" value="1"/>
</dbReference>
<dbReference type="InterPro" id="IPR043132">
    <property type="entry name" value="BCAT-like_C"/>
</dbReference>
<dbReference type="Gene3D" id="3.20.10.10">
    <property type="entry name" value="D-amino Acid Aminotransferase, subunit A, domain 2"/>
    <property type="match status" value="1"/>
</dbReference>
<dbReference type="OrthoDB" id="3199344at2"/>
<dbReference type="GO" id="GO:0046394">
    <property type="term" value="P:carboxylic acid biosynthetic process"/>
    <property type="evidence" value="ECO:0007669"/>
    <property type="project" value="UniProtKB-ARBA"/>
</dbReference>
<dbReference type="RefSeq" id="WP_129314607.1">
    <property type="nucleotide sequence ID" value="NZ_NOIQ01000002.1"/>
</dbReference>
<dbReference type="Pfam" id="PF01063">
    <property type="entry name" value="Aminotran_4"/>
    <property type="match status" value="1"/>
</dbReference>
<dbReference type="InterPro" id="IPR043131">
    <property type="entry name" value="BCAT-like_N"/>
</dbReference>
<dbReference type="InterPro" id="IPR001544">
    <property type="entry name" value="Aminotrans_IV"/>
</dbReference>
<dbReference type="PANTHER" id="PTHR42743:SF11">
    <property type="entry name" value="AMINODEOXYCHORISMATE LYASE"/>
    <property type="match status" value="1"/>
</dbReference>
<organism evidence="2 3">
    <name type="scientific">Rothia koreensis</name>
    <dbReference type="NCBI Taxonomy" id="592378"/>
    <lineage>
        <taxon>Bacteria</taxon>
        <taxon>Bacillati</taxon>
        <taxon>Actinomycetota</taxon>
        <taxon>Actinomycetes</taxon>
        <taxon>Micrococcales</taxon>
        <taxon>Micrococcaceae</taxon>
        <taxon>Rothia</taxon>
    </lineage>
</organism>
<sequence>MAPTVVRIDHNSPTGTLLDASAPLIRIDDEGYTRGDGVFETMLAVDSQVRKFDLHLTRLANSARLLKISDPDDAAWRQATALALESAGPGTRTGLGVEHTVKLLISRGTPDEGPYGLVIVSGVPDSTIEQRENGVRAMLLPRGHDPAEDTSYPWLLAGAKTLSYAVNMAVLRHVKSLGAQEAIFTASDRRILEGATSSVVVARRDQGRLTLFTPEPNHGILPGTTQGALFEGARDSGWDVGFGPLYPKDLMESDGVWLTSSVRLLAPVTHLNNQALATSPDVTETLMGFLRSR</sequence>
<dbReference type="InterPro" id="IPR050571">
    <property type="entry name" value="Class-IV_PLP-Dep_Aminotrnsfr"/>
</dbReference>
<name>A0A7K1LJP4_9MICC</name>
<dbReference type="AlphaFoldDB" id="A0A7K1LJP4"/>